<dbReference type="InterPro" id="IPR001478">
    <property type="entry name" value="PDZ"/>
</dbReference>
<dbReference type="CDD" id="cd07560">
    <property type="entry name" value="Peptidase_S41_CPP"/>
    <property type="match status" value="1"/>
</dbReference>
<dbReference type="PANTHER" id="PTHR32060">
    <property type="entry name" value="TAIL-SPECIFIC PROTEASE"/>
    <property type="match status" value="1"/>
</dbReference>
<dbReference type="Gene3D" id="2.30.42.10">
    <property type="match status" value="1"/>
</dbReference>
<dbReference type="InterPro" id="IPR004447">
    <property type="entry name" value="Peptidase_S41A"/>
</dbReference>
<dbReference type="SUPFAM" id="SSF50156">
    <property type="entry name" value="PDZ domain-like"/>
    <property type="match status" value="1"/>
</dbReference>
<sequence length="570" mass="63671">MKNGIKKLVISLSVVVGIAVFFSFRAEKDHNFEVAKNLDIFNSIVKELDMFYVDTIDPNVTIRRAIDAMLYSLDPHTSYYPADDQSELEQMIKGSYGGIGSIISYDPKNKYSVIAEPYEGMPAAEVGLKVGDILLQIDDTVLSDKDNQQVSEMLRGEIGTNFVLKVKRPGVEKPLDFTITRKSIQLPTIPYYGVLKDKVGYIEFVSFSGTPAADFKKAFVDLKNQGIESLIIDLRSNGGGLLDEAVEIVNYFVPKGDTIVTTKGKIKQASNTYVTKNQPLDTEIPIVLLVGGSTASAAEILAGSLQDLDRGVVIGNKTFGKGLVQIPRALPYGANMKLTSAKYYIPSGRCVQAIDYSHRDADGKVERIPDSLMTVFHTSIGREVKDGAGIMPDIEVKQDKLPNILFYLVTENHIFNYATDYCLKHKKIAPAKDFALSEADYQEFKEYIKGKDFKYDQQSEKVLSSLKEIAEFEGYLEESKSEFEALEKKLSHNIDKDLDYFSKDIKHILSLEIVKRYYFQKGSTIERLKQDKEVDEAVGILKGNTIYKNILSPAFKPMLSDSISVKLTKS</sequence>
<dbReference type="Proteomes" id="UP000018439">
    <property type="component" value="Chromosome"/>
</dbReference>
<reference evidence="8 9" key="1">
    <citation type="journal article" date="2011" name="Stand. Genomic Sci.">
        <title>Non-contiguous finished genome sequence of Bacteroides coprosuis type strain (PC139).</title>
        <authorList>
            <person name="Land M."/>
            <person name="Held B."/>
            <person name="Gronow S."/>
            <person name="Abt B."/>
            <person name="Lucas S."/>
            <person name="Del Rio T.G."/>
            <person name="Nolan M."/>
            <person name="Tice H."/>
            <person name="Cheng J.F."/>
            <person name="Pitluck S."/>
            <person name="Liolios K."/>
            <person name="Pagani I."/>
            <person name="Ivanova N."/>
            <person name="Mavromatis K."/>
            <person name="Mikhailova N."/>
            <person name="Pati A."/>
            <person name="Tapia R."/>
            <person name="Han C."/>
            <person name="Goodwin L."/>
            <person name="Chen A."/>
            <person name="Palaniappan K."/>
            <person name="Hauser L."/>
            <person name="Brambilla E.M."/>
            <person name="Rohde M."/>
            <person name="Goker M."/>
            <person name="Detter J.C."/>
            <person name="Woyke T."/>
            <person name="Bristow J."/>
            <person name="Eisen J.A."/>
            <person name="Markowitz V."/>
            <person name="Hugenholtz P."/>
            <person name="Kyrpides N.C."/>
            <person name="Klenk H.P."/>
            <person name="Lapidus A."/>
        </authorList>
    </citation>
    <scope>NUCLEOTIDE SEQUENCE</scope>
    <source>
        <strain evidence="8 9">DSM 18011</strain>
    </source>
</reference>
<name>F3ZR78_9BACE</name>
<dbReference type="GO" id="GO:0008236">
    <property type="term" value="F:serine-type peptidase activity"/>
    <property type="evidence" value="ECO:0007669"/>
    <property type="project" value="UniProtKB-KW"/>
</dbReference>
<feature type="coiled-coil region" evidence="6">
    <location>
        <begin position="469"/>
        <end position="496"/>
    </location>
</feature>
<proteinExistence type="inferred from homology"/>
<dbReference type="InterPro" id="IPR029045">
    <property type="entry name" value="ClpP/crotonase-like_dom_sf"/>
</dbReference>
<evidence type="ECO:0000256" key="5">
    <source>
        <dbReference type="RuleBase" id="RU004404"/>
    </source>
</evidence>
<dbReference type="AlphaFoldDB" id="F3ZR78"/>
<dbReference type="HOGENOM" id="CLU_017295_2_0_10"/>
<dbReference type="Pfam" id="PF17820">
    <property type="entry name" value="PDZ_6"/>
    <property type="match status" value="1"/>
</dbReference>
<dbReference type="PANTHER" id="PTHR32060:SF30">
    <property type="entry name" value="CARBOXY-TERMINAL PROCESSING PROTEASE CTPA"/>
    <property type="match status" value="1"/>
</dbReference>
<dbReference type="SMART" id="SM00228">
    <property type="entry name" value="PDZ"/>
    <property type="match status" value="1"/>
</dbReference>
<evidence type="ECO:0000256" key="2">
    <source>
        <dbReference type="ARBA" id="ARBA00022670"/>
    </source>
</evidence>
<dbReference type="eggNOG" id="COG0793">
    <property type="taxonomic scope" value="Bacteria"/>
</dbReference>
<dbReference type="NCBIfam" id="TIGR00225">
    <property type="entry name" value="prc"/>
    <property type="match status" value="1"/>
</dbReference>
<comment type="similarity">
    <text evidence="1 5">Belongs to the peptidase S41A family.</text>
</comment>
<evidence type="ECO:0000256" key="3">
    <source>
        <dbReference type="ARBA" id="ARBA00022801"/>
    </source>
</evidence>
<protein>
    <submittedName>
        <fullName evidence="8">Carboxyl-terminal protease</fullName>
    </submittedName>
</protein>
<dbReference type="OrthoDB" id="9812068at2"/>
<dbReference type="Gene3D" id="3.90.226.10">
    <property type="entry name" value="2-enoyl-CoA Hydratase, Chain A, domain 1"/>
    <property type="match status" value="1"/>
</dbReference>
<dbReference type="InterPro" id="IPR041489">
    <property type="entry name" value="PDZ_6"/>
</dbReference>
<feature type="domain" description="PDZ" evidence="7">
    <location>
        <begin position="88"/>
        <end position="155"/>
    </location>
</feature>
<keyword evidence="6" id="KW-0175">Coiled coil</keyword>
<dbReference type="GO" id="GO:0004175">
    <property type="term" value="F:endopeptidase activity"/>
    <property type="evidence" value="ECO:0007669"/>
    <property type="project" value="TreeGrafter"/>
</dbReference>
<dbReference type="SMART" id="SM00245">
    <property type="entry name" value="TSPc"/>
    <property type="match status" value="1"/>
</dbReference>
<keyword evidence="4 5" id="KW-0720">Serine protease</keyword>
<keyword evidence="2 5" id="KW-0645">Protease</keyword>
<dbReference type="PROSITE" id="PS50106">
    <property type="entry name" value="PDZ"/>
    <property type="match status" value="1"/>
</dbReference>
<dbReference type="EMBL" id="CM001167">
    <property type="protein sequence ID" value="EGJ70671.1"/>
    <property type="molecule type" value="Genomic_DNA"/>
</dbReference>
<keyword evidence="3 5" id="KW-0378">Hydrolase</keyword>
<dbReference type="STRING" id="679937.Bcop_0453"/>
<evidence type="ECO:0000256" key="6">
    <source>
        <dbReference type="SAM" id="Coils"/>
    </source>
</evidence>
<gene>
    <name evidence="8" type="ORF">Bcop_0453</name>
</gene>
<dbReference type="Gene3D" id="3.30.750.44">
    <property type="match status" value="1"/>
</dbReference>
<evidence type="ECO:0000256" key="1">
    <source>
        <dbReference type="ARBA" id="ARBA00009179"/>
    </source>
</evidence>
<evidence type="ECO:0000313" key="8">
    <source>
        <dbReference type="EMBL" id="EGJ70671.1"/>
    </source>
</evidence>
<dbReference type="GO" id="GO:0006508">
    <property type="term" value="P:proteolysis"/>
    <property type="evidence" value="ECO:0007669"/>
    <property type="project" value="UniProtKB-KW"/>
</dbReference>
<dbReference type="CDD" id="cd06782">
    <property type="entry name" value="cpPDZ_CPP-like"/>
    <property type="match status" value="1"/>
</dbReference>
<evidence type="ECO:0000259" key="7">
    <source>
        <dbReference type="PROSITE" id="PS50106"/>
    </source>
</evidence>
<keyword evidence="9" id="KW-1185">Reference proteome</keyword>
<organism evidence="8 9">
    <name type="scientific">Bacteroides coprosuis DSM 18011</name>
    <dbReference type="NCBI Taxonomy" id="679937"/>
    <lineage>
        <taxon>Bacteria</taxon>
        <taxon>Pseudomonadati</taxon>
        <taxon>Bacteroidota</taxon>
        <taxon>Bacteroidia</taxon>
        <taxon>Bacteroidales</taxon>
        <taxon>Bacteroidaceae</taxon>
        <taxon>Bacteroides</taxon>
    </lineage>
</organism>
<dbReference type="InterPro" id="IPR005151">
    <property type="entry name" value="Tail-specific_protease"/>
</dbReference>
<dbReference type="Pfam" id="PF03572">
    <property type="entry name" value="Peptidase_S41"/>
    <property type="match status" value="1"/>
</dbReference>
<evidence type="ECO:0000256" key="4">
    <source>
        <dbReference type="ARBA" id="ARBA00022825"/>
    </source>
</evidence>
<dbReference type="InterPro" id="IPR036034">
    <property type="entry name" value="PDZ_sf"/>
</dbReference>
<dbReference type="SUPFAM" id="SSF52096">
    <property type="entry name" value="ClpP/crotonase"/>
    <property type="match status" value="1"/>
</dbReference>
<accession>F3ZR78</accession>
<evidence type="ECO:0000313" key="9">
    <source>
        <dbReference type="Proteomes" id="UP000018439"/>
    </source>
</evidence>
<dbReference type="GO" id="GO:0030288">
    <property type="term" value="C:outer membrane-bounded periplasmic space"/>
    <property type="evidence" value="ECO:0007669"/>
    <property type="project" value="TreeGrafter"/>
</dbReference>
<dbReference type="GO" id="GO:0007165">
    <property type="term" value="P:signal transduction"/>
    <property type="evidence" value="ECO:0007669"/>
    <property type="project" value="TreeGrafter"/>
</dbReference>